<feature type="compositionally biased region" description="Basic and acidic residues" evidence="1">
    <location>
        <begin position="22"/>
        <end position="41"/>
    </location>
</feature>
<dbReference type="Proteomes" id="UP000600080">
    <property type="component" value="Unassembled WGS sequence"/>
</dbReference>
<evidence type="ECO:0000313" key="2">
    <source>
        <dbReference type="EMBL" id="GGN49249.1"/>
    </source>
</evidence>
<evidence type="ECO:0000313" key="3">
    <source>
        <dbReference type="Proteomes" id="UP000600080"/>
    </source>
</evidence>
<evidence type="ECO:0000256" key="1">
    <source>
        <dbReference type="SAM" id="MobiDB-lite"/>
    </source>
</evidence>
<gene>
    <name evidence="2" type="ORF">GCM10012285_37170</name>
</gene>
<comment type="caution">
    <text evidence="2">The sequence shown here is derived from an EMBL/GenBank/DDBJ whole genome shotgun (WGS) entry which is preliminary data.</text>
</comment>
<sequence length="63" mass="6844">MTGSLRMGPVRRLPRAAGAGKGGERQCVESFHLDRPHEHEPPGPGPVPSAAPFQRPPHDWPTE</sequence>
<accession>A0ABQ2JN50</accession>
<reference evidence="3" key="1">
    <citation type="journal article" date="2019" name="Int. J. Syst. Evol. Microbiol.">
        <title>The Global Catalogue of Microorganisms (GCM) 10K type strain sequencing project: providing services to taxonomists for standard genome sequencing and annotation.</title>
        <authorList>
            <consortium name="The Broad Institute Genomics Platform"/>
            <consortium name="The Broad Institute Genome Sequencing Center for Infectious Disease"/>
            <person name="Wu L."/>
            <person name="Ma J."/>
        </authorList>
    </citation>
    <scope>NUCLEOTIDE SEQUENCE [LARGE SCALE GENOMIC DNA]</scope>
    <source>
        <strain evidence="3">CGMCC 4.7323</strain>
    </source>
</reference>
<protein>
    <submittedName>
        <fullName evidence="2">Uncharacterized protein</fullName>
    </submittedName>
</protein>
<keyword evidence="3" id="KW-1185">Reference proteome</keyword>
<feature type="region of interest" description="Disordered" evidence="1">
    <location>
        <begin position="1"/>
        <end position="63"/>
    </location>
</feature>
<organism evidence="2 3">
    <name type="scientific">Streptomyces kronopolitis</name>
    <dbReference type="NCBI Taxonomy" id="1612435"/>
    <lineage>
        <taxon>Bacteria</taxon>
        <taxon>Bacillati</taxon>
        <taxon>Actinomycetota</taxon>
        <taxon>Actinomycetes</taxon>
        <taxon>Kitasatosporales</taxon>
        <taxon>Streptomycetaceae</taxon>
        <taxon>Streptomyces</taxon>
    </lineage>
</organism>
<dbReference type="EMBL" id="BMND01000015">
    <property type="protein sequence ID" value="GGN49249.1"/>
    <property type="molecule type" value="Genomic_DNA"/>
</dbReference>
<proteinExistence type="predicted"/>
<name>A0ABQ2JN50_9ACTN</name>